<gene>
    <name evidence="2" type="ORF">MKW98_005499</name>
</gene>
<dbReference type="PANTHER" id="PTHR46277">
    <property type="entry name" value="OS03G0850700 PROTEIN"/>
    <property type="match status" value="1"/>
</dbReference>
<protein>
    <recommendedName>
        <fullName evidence="1">CRAL-TRIO domain-containing protein</fullName>
    </recommendedName>
</protein>
<organism evidence="2 3">
    <name type="scientific">Papaver atlanticum</name>
    <dbReference type="NCBI Taxonomy" id="357466"/>
    <lineage>
        <taxon>Eukaryota</taxon>
        <taxon>Viridiplantae</taxon>
        <taxon>Streptophyta</taxon>
        <taxon>Embryophyta</taxon>
        <taxon>Tracheophyta</taxon>
        <taxon>Spermatophyta</taxon>
        <taxon>Magnoliopsida</taxon>
        <taxon>Ranunculales</taxon>
        <taxon>Papaveraceae</taxon>
        <taxon>Papaveroideae</taxon>
        <taxon>Papaver</taxon>
    </lineage>
</organism>
<dbReference type="SUPFAM" id="SSF52087">
    <property type="entry name" value="CRAL/TRIO domain"/>
    <property type="match status" value="1"/>
</dbReference>
<dbReference type="Proteomes" id="UP001202328">
    <property type="component" value="Unassembled WGS sequence"/>
</dbReference>
<dbReference type="SMART" id="SM00516">
    <property type="entry name" value="SEC14"/>
    <property type="match status" value="1"/>
</dbReference>
<dbReference type="AlphaFoldDB" id="A0AAD4XS85"/>
<dbReference type="Gene3D" id="3.40.525.10">
    <property type="entry name" value="CRAL-TRIO lipid binding domain"/>
    <property type="match status" value="1"/>
</dbReference>
<name>A0AAD4XS85_9MAGN</name>
<reference evidence="2" key="1">
    <citation type="submission" date="2022-04" db="EMBL/GenBank/DDBJ databases">
        <title>A functionally conserved STORR gene fusion in Papaver species that diverged 16.8 million years ago.</title>
        <authorList>
            <person name="Catania T."/>
        </authorList>
    </citation>
    <scope>NUCLEOTIDE SEQUENCE</scope>
    <source>
        <strain evidence="2">S-188037</strain>
    </source>
</reference>
<sequence length="267" mass="30828">MDTENHSEKVEKIVEEEDGGDLVRSFKTNNHEVNDEQNKVSLMRTFVETQDPTSKDVDDLKLRRFLRARDLDIEKGSALFLKHVKWRRSFVPNGFISESEVTHDIAHSKVFMQGYDKSGRPILVIHGAKHFPNKVKGGIEEFKRFVVYCLDKLSAKIPTGQEMFFIIADLEGWGYYSNCDIRGYLAALSVLQDNYPERLAKYYLIHVPSVFMAAWKLIYPFIDNNTKKKFVFVDDKSLKSTLLQEIDEDQLPEVYGGKLPLLPIEES</sequence>
<dbReference type="Pfam" id="PF00650">
    <property type="entry name" value="CRAL_TRIO"/>
    <property type="match status" value="1"/>
</dbReference>
<dbReference type="InterPro" id="IPR036865">
    <property type="entry name" value="CRAL-TRIO_dom_sf"/>
</dbReference>
<dbReference type="PANTHER" id="PTHR46277:SF3">
    <property type="entry name" value="BINDING PROTEIN, PUTATIVE-RELATED"/>
    <property type="match status" value="1"/>
</dbReference>
<comment type="caution">
    <text evidence="2">The sequence shown here is derived from an EMBL/GenBank/DDBJ whole genome shotgun (WGS) entry which is preliminary data.</text>
</comment>
<feature type="domain" description="CRAL-TRIO" evidence="1">
    <location>
        <begin position="98"/>
        <end position="263"/>
    </location>
</feature>
<evidence type="ECO:0000259" key="1">
    <source>
        <dbReference type="PROSITE" id="PS50191"/>
    </source>
</evidence>
<dbReference type="InterPro" id="IPR036273">
    <property type="entry name" value="CRAL/TRIO_N_dom_sf"/>
</dbReference>
<accession>A0AAD4XS85</accession>
<evidence type="ECO:0000313" key="2">
    <source>
        <dbReference type="EMBL" id="KAI3942987.1"/>
    </source>
</evidence>
<proteinExistence type="predicted"/>
<dbReference type="InterPro" id="IPR001251">
    <property type="entry name" value="CRAL-TRIO_dom"/>
</dbReference>
<evidence type="ECO:0000313" key="3">
    <source>
        <dbReference type="Proteomes" id="UP001202328"/>
    </source>
</evidence>
<dbReference type="CDD" id="cd00170">
    <property type="entry name" value="SEC14"/>
    <property type="match status" value="1"/>
</dbReference>
<dbReference type="SUPFAM" id="SSF46938">
    <property type="entry name" value="CRAL/TRIO N-terminal domain"/>
    <property type="match status" value="1"/>
</dbReference>
<dbReference type="EMBL" id="JAJJMB010004448">
    <property type="protein sequence ID" value="KAI3942987.1"/>
    <property type="molecule type" value="Genomic_DNA"/>
</dbReference>
<dbReference type="PROSITE" id="PS50191">
    <property type="entry name" value="CRAL_TRIO"/>
    <property type="match status" value="1"/>
</dbReference>
<keyword evidence="3" id="KW-1185">Reference proteome</keyword>